<evidence type="ECO:0000256" key="2">
    <source>
        <dbReference type="SAM" id="MobiDB-lite"/>
    </source>
</evidence>
<dbReference type="GO" id="GO:0000445">
    <property type="term" value="C:THO complex part of transcription export complex"/>
    <property type="evidence" value="ECO:0007669"/>
    <property type="project" value="TreeGrafter"/>
</dbReference>
<evidence type="ECO:0000259" key="4">
    <source>
        <dbReference type="Pfam" id="PF16134"/>
    </source>
</evidence>
<keyword evidence="1" id="KW-0175">Coiled coil</keyword>
<dbReference type="PANTHER" id="PTHR21597:SF0">
    <property type="entry name" value="THO COMPLEX SUBUNIT 2"/>
    <property type="match status" value="1"/>
</dbReference>
<comment type="caution">
    <text evidence="5">The sequence shown here is derived from an EMBL/GenBank/DDBJ whole genome shotgun (WGS) entry which is preliminary data.</text>
</comment>
<protein>
    <submittedName>
        <fullName evidence="5">Transcription factor nuclear export protein subunit 2, putative</fullName>
    </submittedName>
</protein>
<keyword evidence="6" id="KW-1185">Reference proteome</keyword>
<feature type="compositionally biased region" description="Polar residues" evidence="2">
    <location>
        <begin position="454"/>
        <end position="466"/>
    </location>
</feature>
<name>A0A9W5T7Y8_BABOV</name>
<feature type="domain" description="THO complex subunit 2 N-terminal" evidence="4">
    <location>
        <begin position="86"/>
        <end position="367"/>
    </location>
</feature>
<evidence type="ECO:0000259" key="3">
    <source>
        <dbReference type="Pfam" id="PF11262"/>
    </source>
</evidence>
<feature type="coiled-coil region" evidence="1">
    <location>
        <begin position="1105"/>
        <end position="1132"/>
    </location>
</feature>
<feature type="compositionally biased region" description="Basic and acidic residues" evidence="2">
    <location>
        <begin position="11"/>
        <end position="26"/>
    </location>
</feature>
<dbReference type="Pfam" id="PF11262">
    <property type="entry name" value="Tho2"/>
    <property type="match status" value="1"/>
</dbReference>
<evidence type="ECO:0000313" key="5">
    <source>
        <dbReference type="EMBL" id="GFE52651.1"/>
    </source>
</evidence>
<dbReference type="InterPro" id="IPR040007">
    <property type="entry name" value="Tho2"/>
</dbReference>
<organism evidence="5 6">
    <name type="scientific">Babesia ovis</name>
    <dbReference type="NCBI Taxonomy" id="5869"/>
    <lineage>
        <taxon>Eukaryota</taxon>
        <taxon>Sar</taxon>
        <taxon>Alveolata</taxon>
        <taxon>Apicomplexa</taxon>
        <taxon>Aconoidasida</taxon>
        <taxon>Piroplasmida</taxon>
        <taxon>Babesiidae</taxon>
        <taxon>Babesia</taxon>
    </lineage>
</organism>
<feature type="region of interest" description="Disordered" evidence="2">
    <location>
        <begin position="1"/>
        <end position="78"/>
    </location>
</feature>
<feature type="domain" description="THO complex subunitTHOC2 C-terminal" evidence="3">
    <location>
        <begin position="1052"/>
        <end position="1363"/>
    </location>
</feature>
<dbReference type="OrthoDB" id="29024at2759"/>
<accession>A0A9W5T7Y8</accession>
<feature type="region of interest" description="Disordered" evidence="2">
    <location>
        <begin position="432"/>
        <end position="473"/>
    </location>
</feature>
<sequence>MVASEQSSNDTARENKRVVEEGDVKGRAVRSRSVASKKAKTTPVAKKAGGESSTKNAMSKGVNILPPSPTQRKPEPVDPKVDHILSSESEDGLSTRLFELIRKVGEGEIAPASAAVGLRNKFADNLSSSPLSFLLLDCVGYFLETQSYRNNLEAFMGNLERCGMLTSREIVAAIDANKLDSCGYSTGLTTIAIRERTRNQFVLKSYGLWRECTVGFDLLQRLLYHHEWNPNVHSDVERLEVSVKQVAGDFSLCPTRVLYELVAWCSWNDGEYALALLRQYPNERVDEVVRLMLSQKRTIKQEYQTMKKQPWRLPSIVGPYFSKLCARLLVEGILVMSTLYGYLEPADAELTGLYEHFMQVSKKTTSKISRSAIPIPHLLPIANCSPGDNALKKMVSAIHSGSLRKSALLDTTTIAAARDMTNARHAKLVEEYRKKHGLPPPQAEDPSKNKDISNDNQKSSANSATTAGDEPESQQLPVDLVKYHFLDSDTYSYVRDHIFALECDKLMILACLIDLCQDLNSAEWQLTKQLLGHIQWTVRFPIALHGQVSIAICGLLKRIIAQNKQDQSGISDVEYLLRLIGPSVCVDLVCMSAVMKYLQACLTTHCDQVCNIVWMYLLPAMALVVEGNCQVSERLWAILSKLPASKRYGIYERYVSQILDPKSQMDDPWTPMVRACHNAALVKTRSLFKRVTSNMLKAAKSASVRGNVSIVCGLAAVDPFAVAHTIISQCEMFENLVAPLSEIGKYFGSLACDVFFFKLCCNQNQVSFSTTSEVDDLGRSKKLLVNAQLAARFFRRHVDVDLSPLLVGTLTVLLRTMAITNLDLLPCNSYNHSIKVDCNEPSKSDNNSINMDTIQSIVLDDLSSKPRFSYPDELSQGWLVLEYACKLLEMAGGMPQLAEAHALTIDQLKAQAGGVLLRSEIMMQDAEDEACGMSSREALAKVMLRPLFCYSFLFLCGKMRQEVMYDSDFRAGITSLCATVDQLQKTALQLVEFKESVDTILSRDSSDTPIAGQYALPSFDELRRFWEDANALYLCHSNNTIPKIPDDALSNEVFKPEFLKFLWSIRLGDIWVPTEQYEKTLQRLDNWIKECGVNTSHSGSGSRRLKKLRARYQAVEQEFTKQKERVEDTKQRFAQVVSSGWLSENVQIGPGITIAFLQHCIAPRVFINEAEAAFCSHLIDLMLSNHVECFNFFDFSNSWTKMLMSMVRCCTEREAPLLAIFVNHAFSVIRNWSLDGEAFEAMTKEHPCFCTTFKYVPDKALTHQQLMCGIRKWEGRIMRALSYALALNISDPDSGEEEIEVDSVPPTWVDQKGAIVFLARCHENFPITIAAGKRVLSGLRGVVDNAQEKGWKDVVVAASTLVKTFEKYDRENRWM</sequence>
<dbReference type="Pfam" id="PF16134">
    <property type="entry name" value="THOC2_N"/>
    <property type="match status" value="2"/>
</dbReference>
<reference evidence="5" key="1">
    <citation type="submission" date="2019-12" db="EMBL/GenBank/DDBJ databases">
        <title>Genome sequence of Babesia ovis.</title>
        <authorList>
            <person name="Yamagishi J."/>
            <person name="Sevinc F."/>
            <person name="Xuan X."/>
        </authorList>
    </citation>
    <scope>NUCLEOTIDE SEQUENCE</scope>
    <source>
        <strain evidence="5">Selcuk</strain>
    </source>
</reference>
<dbReference type="PANTHER" id="PTHR21597">
    <property type="entry name" value="THO2 PROTEIN"/>
    <property type="match status" value="1"/>
</dbReference>
<dbReference type="InterPro" id="IPR021418">
    <property type="entry name" value="THO_THOC2_C"/>
</dbReference>
<dbReference type="GO" id="GO:0006397">
    <property type="term" value="P:mRNA processing"/>
    <property type="evidence" value="ECO:0007669"/>
    <property type="project" value="InterPro"/>
</dbReference>
<proteinExistence type="predicted"/>
<gene>
    <name evidence="5" type="ORF">BaOVIS_000550</name>
</gene>
<dbReference type="InterPro" id="IPR032302">
    <property type="entry name" value="THOC2_N"/>
</dbReference>
<dbReference type="GO" id="GO:0003729">
    <property type="term" value="F:mRNA binding"/>
    <property type="evidence" value="ECO:0007669"/>
    <property type="project" value="TreeGrafter"/>
</dbReference>
<dbReference type="Proteomes" id="UP001057455">
    <property type="component" value="Unassembled WGS sequence"/>
</dbReference>
<feature type="compositionally biased region" description="Basic residues" evidence="2">
    <location>
        <begin position="27"/>
        <end position="40"/>
    </location>
</feature>
<dbReference type="EMBL" id="BLIY01000001">
    <property type="protein sequence ID" value="GFE52651.1"/>
    <property type="molecule type" value="Genomic_DNA"/>
</dbReference>
<feature type="compositionally biased region" description="Polar residues" evidence="2">
    <location>
        <begin position="1"/>
        <end position="10"/>
    </location>
</feature>
<evidence type="ECO:0000256" key="1">
    <source>
        <dbReference type="SAM" id="Coils"/>
    </source>
</evidence>
<dbReference type="GO" id="GO:0006406">
    <property type="term" value="P:mRNA export from nucleus"/>
    <property type="evidence" value="ECO:0007669"/>
    <property type="project" value="InterPro"/>
</dbReference>
<evidence type="ECO:0000313" key="6">
    <source>
        <dbReference type="Proteomes" id="UP001057455"/>
    </source>
</evidence>
<feature type="domain" description="THO complex subunit 2 N-terminal" evidence="4">
    <location>
        <begin position="574"/>
        <end position="695"/>
    </location>
</feature>